<evidence type="ECO:0000313" key="2">
    <source>
        <dbReference type="Proteomes" id="UP001642405"/>
    </source>
</evidence>
<dbReference type="EMBL" id="CAWUHB010000051">
    <property type="protein sequence ID" value="CAK7229950.1"/>
    <property type="molecule type" value="Genomic_DNA"/>
</dbReference>
<proteinExistence type="predicted"/>
<dbReference type="Proteomes" id="UP001642405">
    <property type="component" value="Unassembled WGS sequence"/>
</dbReference>
<gene>
    <name evidence="1" type="ORF">SCUCBS95973_007405</name>
</gene>
<sequence length="119" mass="14222">MDEFQEYPPMLTFRLGLSYIHAHAELVDTRLYRFPHVIKATLQHNAWHRWVARAVAWLPAPMQRLVRWIWSHYGLPDRVILKKLRKPEHIEAFTNEQAMYRRLATAQGSLVPRYYGGHM</sequence>
<name>A0ABP0CE99_9PEZI</name>
<protein>
    <submittedName>
        <fullName evidence="1">Uncharacterized protein</fullName>
    </submittedName>
</protein>
<organism evidence="1 2">
    <name type="scientific">Sporothrix curviconia</name>
    <dbReference type="NCBI Taxonomy" id="1260050"/>
    <lineage>
        <taxon>Eukaryota</taxon>
        <taxon>Fungi</taxon>
        <taxon>Dikarya</taxon>
        <taxon>Ascomycota</taxon>
        <taxon>Pezizomycotina</taxon>
        <taxon>Sordariomycetes</taxon>
        <taxon>Sordariomycetidae</taxon>
        <taxon>Ophiostomatales</taxon>
        <taxon>Ophiostomataceae</taxon>
        <taxon>Sporothrix</taxon>
    </lineage>
</organism>
<accession>A0ABP0CE99</accession>
<comment type="caution">
    <text evidence="1">The sequence shown here is derived from an EMBL/GenBank/DDBJ whole genome shotgun (WGS) entry which is preliminary data.</text>
</comment>
<reference evidence="1 2" key="1">
    <citation type="submission" date="2024-01" db="EMBL/GenBank/DDBJ databases">
        <authorList>
            <person name="Allen C."/>
            <person name="Tagirdzhanova G."/>
        </authorList>
    </citation>
    <scope>NUCLEOTIDE SEQUENCE [LARGE SCALE GENOMIC DNA]</scope>
</reference>
<keyword evidence="2" id="KW-1185">Reference proteome</keyword>
<evidence type="ECO:0000313" key="1">
    <source>
        <dbReference type="EMBL" id="CAK7229950.1"/>
    </source>
</evidence>